<evidence type="ECO:0000313" key="2">
    <source>
        <dbReference type="EMBL" id="GAI51777.1"/>
    </source>
</evidence>
<feature type="domain" description="NAD(P)-binding" evidence="1">
    <location>
        <begin position="2"/>
        <end position="96"/>
    </location>
</feature>
<dbReference type="InterPro" id="IPR036291">
    <property type="entry name" value="NAD(P)-bd_dom_sf"/>
</dbReference>
<protein>
    <recommendedName>
        <fullName evidence="1">NAD(P)-binding domain-containing protein</fullName>
    </recommendedName>
</protein>
<feature type="non-terminal residue" evidence="2">
    <location>
        <position position="103"/>
    </location>
</feature>
<dbReference type="Gene3D" id="3.40.50.720">
    <property type="entry name" value="NAD(P)-binding Rossmann-like Domain"/>
    <property type="match status" value="1"/>
</dbReference>
<accession>X1P632</accession>
<dbReference type="EMBL" id="BARV01041549">
    <property type="protein sequence ID" value="GAI51777.1"/>
    <property type="molecule type" value="Genomic_DNA"/>
</dbReference>
<organism evidence="2">
    <name type="scientific">marine sediment metagenome</name>
    <dbReference type="NCBI Taxonomy" id="412755"/>
    <lineage>
        <taxon>unclassified sequences</taxon>
        <taxon>metagenomes</taxon>
        <taxon>ecological metagenomes</taxon>
    </lineage>
</organism>
<sequence length="103" mass="11831">MPEIVFHLAAQTLVKLSYNQPKETYSTNVMGAVNLFEAIRKTESVRVVVNVTSDKCYENKEWIWGYRENDPMGGYDPYSSSKGCSELVTSAYRKSFFNPQKFN</sequence>
<reference evidence="2" key="1">
    <citation type="journal article" date="2014" name="Front. Microbiol.">
        <title>High frequency of phylogenetically diverse reductive dehalogenase-homologous genes in deep subseafloor sedimentary metagenomes.</title>
        <authorList>
            <person name="Kawai M."/>
            <person name="Futagami T."/>
            <person name="Toyoda A."/>
            <person name="Takaki Y."/>
            <person name="Nishi S."/>
            <person name="Hori S."/>
            <person name="Arai W."/>
            <person name="Tsubouchi T."/>
            <person name="Morono Y."/>
            <person name="Uchiyama I."/>
            <person name="Ito T."/>
            <person name="Fujiyama A."/>
            <person name="Inagaki F."/>
            <person name="Takami H."/>
        </authorList>
    </citation>
    <scope>NUCLEOTIDE SEQUENCE</scope>
    <source>
        <strain evidence="2">Expedition CK06-06</strain>
    </source>
</reference>
<comment type="caution">
    <text evidence="2">The sequence shown here is derived from an EMBL/GenBank/DDBJ whole genome shotgun (WGS) entry which is preliminary data.</text>
</comment>
<dbReference type="AlphaFoldDB" id="X1P632"/>
<proteinExistence type="predicted"/>
<dbReference type="InterPro" id="IPR016040">
    <property type="entry name" value="NAD(P)-bd_dom"/>
</dbReference>
<dbReference type="PANTHER" id="PTHR43000">
    <property type="entry name" value="DTDP-D-GLUCOSE 4,6-DEHYDRATASE-RELATED"/>
    <property type="match status" value="1"/>
</dbReference>
<evidence type="ECO:0000259" key="1">
    <source>
        <dbReference type="Pfam" id="PF16363"/>
    </source>
</evidence>
<name>X1P632_9ZZZZ</name>
<gene>
    <name evidence="2" type="ORF">S06H3_62846</name>
</gene>
<dbReference type="SUPFAM" id="SSF51735">
    <property type="entry name" value="NAD(P)-binding Rossmann-fold domains"/>
    <property type="match status" value="1"/>
</dbReference>
<dbReference type="Pfam" id="PF16363">
    <property type="entry name" value="GDP_Man_Dehyd"/>
    <property type="match status" value="1"/>
</dbReference>